<evidence type="ECO:0000256" key="14">
    <source>
        <dbReference type="ARBA" id="ARBA00023180"/>
    </source>
</evidence>
<evidence type="ECO:0000259" key="16">
    <source>
        <dbReference type="PROSITE" id="PS50873"/>
    </source>
</evidence>
<evidence type="ECO:0000256" key="6">
    <source>
        <dbReference type="ARBA" id="ARBA00022559"/>
    </source>
</evidence>
<evidence type="ECO:0000256" key="7">
    <source>
        <dbReference type="ARBA" id="ARBA00022617"/>
    </source>
</evidence>
<dbReference type="GO" id="GO:0140825">
    <property type="term" value="F:lactoperoxidase activity"/>
    <property type="evidence" value="ECO:0007669"/>
    <property type="project" value="UniProtKB-EC"/>
</dbReference>
<comment type="similarity">
    <text evidence="15">Belongs to the peroxidase family.</text>
</comment>
<protein>
    <recommendedName>
        <fullName evidence="5">peroxidase</fullName>
        <ecNumber evidence="5">1.11.1.7</ecNumber>
    </recommendedName>
</protein>
<dbReference type="GO" id="GO:0006979">
    <property type="term" value="P:response to oxidative stress"/>
    <property type="evidence" value="ECO:0007669"/>
    <property type="project" value="InterPro"/>
</dbReference>
<dbReference type="FunFam" id="1.10.420.10:FF:000006">
    <property type="entry name" value="Peroxidase"/>
    <property type="match status" value="1"/>
</dbReference>
<dbReference type="InterPro" id="IPR044603">
    <property type="entry name" value="SAG101-like"/>
</dbReference>
<dbReference type="InterPro" id="IPR033905">
    <property type="entry name" value="Secretory_peroxidase"/>
</dbReference>
<reference evidence="17" key="1">
    <citation type="journal article" date="2012" name="Nat. Biotechnol.">
        <title>Draft genome sequence of pigeonpea (Cajanus cajan), an orphan legume crop of resource-poor farmers.</title>
        <authorList>
            <person name="Varshney R.K."/>
            <person name="Chen W."/>
            <person name="Li Y."/>
            <person name="Bharti A.K."/>
            <person name="Saxena R.K."/>
            <person name="Schlueter J.A."/>
            <person name="Donoghue M.T."/>
            <person name="Azam S."/>
            <person name="Fan G."/>
            <person name="Whaley A.M."/>
            <person name="Farmer A.D."/>
            <person name="Sheridan J."/>
            <person name="Iwata A."/>
            <person name="Tuteja R."/>
            <person name="Penmetsa R.V."/>
            <person name="Wu W."/>
            <person name="Upadhyaya H.D."/>
            <person name="Yang S.P."/>
            <person name="Shah T."/>
            <person name="Saxena K.B."/>
            <person name="Michael T."/>
            <person name="McCombie W.R."/>
            <person name="Yang B."/>
            <person name="Zhang G."/>
            <person name="Yang H."/>
            <person name="Wang J."/>
            <person name="Spillane C."/>
            <person name="Cook D.R."/>
            <person name="May G.D."/>
            <person name="Xu X."/>
            <person name="Jackson S.A."/>
        </authorList>
    </citation>
    <scope>NUCLEOTIDE SEQUENCE [LARGE SCALE GENOMIC DNA]</scope>
</reference>
<dbReference type="PANTHER" id="PTHR46898:SF3">
    <property type="entry name" value="FUNGAL LIPASE-LIKE DOMAIN-CONTAINING PROTEIN"/>
    <property type="match status" value="1"/>
</dbReference>
<evidence type="ECO:0000256" key="13">
    <source>
        <dbReference type="ARBA" id="ARBA00023157"/>
    </source>
</evidence>
<organism evidence="17 18">
    <name type="scientific">Cajanus cajan</name>
    <name type="common">Pigeon pea</name>
    <name type="synonym">Cajanus indicus</name>
    <dbReference type="NCBI Taxonomy" id="3821"/>
    <lineage>
        <taxon>Eukaryota</taxon>
        <taxon>Viridiplantae</taxon>
        <taxon>Streptophyta</taxon>
        <taxon>Embryophyta</taxon>
        <taxon>Tracheophyta</taxon>
        <taxon>Spermatophyta</taxon>
        <taxon>Magnoliopsida</taxon>
        <taxon>eudicotyledons</taxon>
        <taxon>Gunneridae</taxon>
        <taxon>Pentapetalae</taxon>
        <taxon>rosids</taxon>
        <taxon>fabids</taxon>
        <taxon>Fabales</taxon>
        <taxon>Fabaceae</taxon>
        <taxon>Papilionoideae</taxon>
        <taxon>50 kb inversion clade</taxon>
        <taxon>NPAAA clade</taxon>
        <taxon>indigoferoid/millettioid clade</taxon>
        <taxon>Phaseoleae</taxon>
        <taxon>Cajanus</taxon>
    </lineage>
</organism>
<dbReference type="Gene3D" id="1.10.420.10">
    <property type="entry name" value="Peroxidase, domain 2"/>
    <property type="match status" value="1"/>
</dbReference>
<proteinExistence type="inferred from homology"/>
<evidence type="ECO:0000256" key="11">
    <source>
        <dbReference type="ARBA" id="ARBA00023002"/>
    </source>
</evidence>
<dbReference type="Gramene" id="C.cajan_37315.t">
    <property type="protein sequence ID" value="C.cajan_37315.t"/>
    <property type="gene ID" value="C.cajan_37315"/>
</dbReference>
<dbReference type="AlphaFoldDB" id="A0A151RAY2"/>
<evidence type="ECO:0000256" key="2">
    <source>
        <dbReference type="ARBA" id="ARBA00001913"/>
    </source>
</evidence>
<dbReference type="GO" id="GO:0005737">
    <property type="term" value="C:cytoplasm"/>
    <property type="evidence" value="ECO:0007669"/>
    <property type="project" value="UniProtKB-SubCell"/>
</dbReference>
<evidence type="ECO:0000313" key="17">
    <source>
        <dbReference type="EMBL" id="KYP39804.1"/>
    </source>
</evidence>
<keyword evidence="6 17" id="KW-0575">Peroxidase</keyword>
<keyword evidence="14" id="KW-0325">Glycoprotein</keyword>
<dbReference type="InterPro" id="IPR010255">
    <property type="entry name" value="Haem_peroxidase_sf"/>
</dbReference>
<dbReference type="PANTHER" id="PTHR46898">
    <property type="entry name" value="SENESCENCE-ASSOCIATED CARBOXYLESTERASE 101"/>
    <property type="match status" value="1"/>
</dbReference>
<dbReference type="GO" id="GO:0020037">
    <property type="term" value="F:heme binding"/>
    <property type="evidence" value="ECO:0007669"/>
    <property type="project" value="InterPro"/>
</dbReference>
<keyword evidence="18" id="KW-1185">Reference proteome</keyword>
<comment type="cofactor">
    <cofactor evidence="3">
        <name>heme b</name>
        <dbReference type="ChEBI" id="CHEBI:60344"/>
    </cofactor>
</comment>
<dbReference type="GO" id="GO:0005634">
    <property type="term" value="C:nucleus"/>
    <property type="evidence" value="ECO:0007669"/>
    <property type="project" value="UniProtKB-SubCell"/>
</dbReference>
<comment type="function">
    <text evidence="4">Removal of H(2)O(2), oxidation of toxic reductants, biosynthesis and degradation of lignin, suberization, auxin catabolism, response to environmental stresses such as wounding, pathogen attack and oxidative stress. These functions might be dependent on each isozyme/isoform in each plant tissue.</text>
</comment>
<dbReference type="PROSITE" id="PS50873">
    <property type="entry name" value="PEROXIDASE_4"/>
    <property type="match status" value="1"/>
</dbReference>
<dbReference type="GO" id="GO:0052689">
    <property type="term" value="F:carboxylic ester hydrolase activity"/>
    <property type="evidence" value="ECO:0007669"/>
    <property type="project" value="InterPro"/>
</dbReference>
<dbReference type="CDD" id="cd00693">
    <property type="entry name" value="secretory_peroxidase"/>
    <property type="match status" value="1"/>
</dbReference>
<dbReference type="PRINTS" id="PR00458">
    <property type="entry name" value="PEROXIDASE"/>
</dbReference>
<name>A0A151RAY2_CAJCA</name>
<evidence type="ECO:0000256" key="1">
    <source>
        <dbReference type="ARBA" id="ARBA00000189"/>
    </source>
</evidence>
<dbReference type="SUPFAM" id="SSF48113">
    <property type="entry name" value="Heme-dependent peroxidases"/>
    <property type="match status" value="1"/>
</dbReference>
<keyword evidence="12" id="KW-0408">Iron</keyword>
<evidence type="ECO:0000256" key="3">
    <source>
        <dbReference type="ARBA" id="ARBA00001970"/>
    </source>
</evidence>
<dbReference type="Proteomes" id="UP000075243">
    <property type="component" value="Unassembled WGS sequence"/>
</dbReference>
<dbReference type="InterPro" id="IPR002921">
    <property type="entry name" value="Fungal_lipase-type"/>
</dbReference>
<dbReference type="STRING" id="3821.A0A151RAY2"/>
<comment type="cofactor">
    <cofactor evidence="2">
        <name>Ca(2+)</name>
        <dbReference type="ChEBI" id="CHEBI:29108"/>
    </cofactor>
</comment>
<evidence type="ECO:0000256" key="10">
    <source>
        <dbReference type="ARBA" id="ARBA00022837"/>
    </source>
</evidence>
<dbReference type="GO" id="GO:0042744">
    <property type="term" value="P:hydrogen peroxide catabolic process"/>
    <property type="evidence" value="ECO:0007669"/>
    <property type="project" value="InterPro"/>
</dbReference>
<dbReference type="InterPro" id="IPR029058">
    <property type="entry name" value="AB_hydrolase_fold"/>
</dbReference>
<dbReference type="SUPFAM" id="SSF53474">
    <property type="entry name" value="alpha/beta-Hydrolases"/>
    <property type="match status" value="1"/>
</dbReference>
<sequence>MQINSSSRLIVTGHGLGGSVASLFTISLLDSVWLGKNRPLCITFGSPLIGDKNLQQAISRSPIWNSCFLDVVSVKDPLPRLFIANHTYMPFGTFLFCSDINSVCFENPDNVLELLIAMDSTRDQNQGFKSANYGNIVKNLNHKTISNDFITVAGNMTRPESNSVLASSISLQLGTLGLTPHMQVEQPQQNIDIITLEGKMIKLEQKFIYQKKVMFSPSKKLNLIKRDMVQLEWYKKGGKNRGIGYYDSYKRNVSILDHDVVKFIKNLTYYWKSMVEEAKIMPQKGSAGFRKSWLYAGTSYRRMVEPLVIAEYYSNGGKDYMTKNRPKHFVLLEEWFWNEMTRARTRNTALELACPNTVSCADILSAATRDLLTMLGGPFYPVFLGRRDGRSSLASSVPLHLPTPSMPISEILQIFTSRGFSVEEFVALSGAHTVGFSHCSEFISNVSSSSSYNPRFAQALHNACARYPSDPTLSVFNDVITPNKFDNVYFQNLPKGLGVLKSDHGLYSHPLTRPFVQAFAKDQDAFFKVFATSMQKLSLLGVQTGRKGQIRRRCDQIN</sequence>
<evidence type="ECO:0000256" key="4">
    <source>
        <dbReference type="ARBA" id="ARBA00002322"/>
    </source>
</evidence>
<keyword evidence="8" id="KW-0479">Metal-binding</keyword>
<gene>
    <name evidence="17" type="ORF">KK1_038868</name>
</gene>
<evidence type="ECO:0000256" key="15">
    <source>
        <dbReference type="RuleBase" id="RU004241"/>
    </source>
</evidence>
<dbReference type="Gene3D" id="3.40.50.1820">
    <property type="entry name" value="alpha/beta hydrolase"/>
    <property type="match status" value="1"/>
</dbReference>
<dbReference type="Pfam" id="PF01764">
    <property type="entry name" value="Lipase_3"/>
    <property type="match status" value="1"/>
</dbReference>
<dbReference type="InterPro" id="IPR002016">
    <property type="entry name" value="Haem_peroxidase"/>
</dbReference>
<dbReference type="GO" id="GO:0006952">
    <property type="term" value="P:defense response"/>
    <property type="evidence" value="ECO:0007669"/>
    <property type="project" value="UniProtKB-KW"/>
</dbReference>
<dbReference type="Gene3D" id="1.10.520.10">
    <property type="match status" value="1"/>
</dbReference>
<evidence type="ECO:0000256" key="12">
    <source>
        <dbReference type="ARBA" id="ARBA00023004"/>
    </source>
</evidence>
<evidence type="ECO:0000313" key="18">
    <source>
        <dbReference type="Proteomes" id="UP000075243"/>
    </source>
</evidence>
<accession>A0A151RAY2</accession>
<keyword evidence="13" id="KW-1015">Disulfide bond</keyword>
<dbReference type="EMBL" id="KQ483880">
    <property type="protein sequence ID" value="KYP39804.1"/>
    <property type="molecule type" value="Genomic_DNA"/>
</dbReference>
<evidence type="ECO:0000256" key="5">
    <source>
        <dbReference type="ARBA" id="ARBA00012313"/>
    </source>
</evidence>
<comment type="catalytic activity">
    <reaction evidence="1">
        <text>2 a phenolic donor + H2O2 = 2 a phenolic radical donor + 2 H2O</text>
        <dbReference type="Rhea" id="RHEA:56136"/>
        <dbReference type="ChEBI" id="CHEBI:15377"/>
        <dbReference type="ChEBI" id="CHEBI:16240"/>
        <dbReference type="ChEBI" id="CHEBI:139520"/>
        <dbReference type="ChEBI" id="CHEBI:139521"/>
        <dbReference type="EC" id="1.11.1.7"/>
    </reaction>
</comment>
<evidence type="ECO:0000256" key="9">
    <source>
        <dbReference type="ARBA" id="ARBA00022801"/>
    </source>
</evidence>
<dbReference type="GO" id="GO:0006629">
    <property type="term" value="P:lipid metabolic process"/>
    <property type="evidence" value="ECO:0007669"/>
    <property type="project" value="InterPro"/>
</dbReference>
<feature type="domain" description="Plant heme peroxidase family profile" evidence="16">
    <location>
        <begin position="348"/>
        <end position="558"/>
    </location>
</feature>
<keyword evidence="11" id="KW-0560">Oxidoreductase</keyword>
<keyword evidence="9" id="KW-0378">Hydrolase</keyword>
<dbReference type="EC" id="1.11.1.7" evidence="5"/>
<dbReference type="GO" id="GO:0046872">
    <property type="term" value="F:metal ion binding"/>
    <property type="evidence" value="ECO:0007669"/>
    <property type="project" value="UniProtKB-KW"/>
</dbReference>
<evidence type="ECO:0000256" key="8">
    <source>
        <dbReference type="ARBA" id="ARBA00022723"/>
    </source>
</evidence>
<dbReference type="Pfam" id="PF00141">
    <property type="entry name" value="peroxidase"/>
    <property type="match status" value="1"/>
</dbReference>
<keyword evidence="10" id="KW-0106">Calcium</keyword>
<keyword evidence="7" id="KW-0349">Heme</keyword>